<protein>
    <submittedName>
        <fullName evidence="2">Uncharacterized protein</fullName>
    </submittedName>
</protein>
<accession>A0A6G1CLE3</accession>
<sequence length="123" mass="14489">MLKPMRSWHSLKRLERYFKRNCFFNKSSSKKNFDKSRGRHSTRRSYSMRVATRRTLTSQEEGTPQEDPMSMERPITSLPIAPNSKDDSKKDRHHKKGKTKHKGEDKGQAHISEEWDSDDYSSS</sequence>
<proteinExistence type="predicted"/>
<reference evidence="2 3" key="1">
    <citation type="submission" date="2019-11" db="EMBL/GenBank/DDBJ databases">
        <title>Whole genome sequence of Oryza granulata.</title>
        <authorList>
            <person name="Li W."/>
        </authorList>
    </citation>
    <scope>NUCLEOTIDE SEQUENCE [LARGE SCALE GENOMIC DNA]</scope>
    <source>
        <strain evidence="3">cv. Menghai</strain>
        <tissue evidence="2">Leaf</tissue>
    </source>
</reference>
<organism evidence="2 3">
    <name type="scientific">Oryza meyeriana var. granulata</name>
    <dbReference type="NCBI Taxonomy" id="110450"/>
    <lineage>
        <taxon>Eukaryota</taxon>
        <taxon>Viridiplantae</taxon>
        <taxon>Streptophyta</taxon>
        <taxon>Embryophyta</taxon>
        <taxon>Tracheophyta</taxon>
        <taxon>Spermatophyta</taxon>
        <taxon>Magnoliopsida</taxon>
        <taxon>Liliopsida</taxon>
        <taxon>Poales</taxon>
        <taxon>Poaceae</taxon>
        <taxon>BOP clade</taxon>
        <taxon>Oryzoideae</taxon>
        <taxon>Oryzeae</taxon>
        <taxon>Oryzinae</taxon>
        <taxon>Oryza</taxon>
        <taxon>Oryza meyeriana</taxon>
    </lineage>
</organism>
<feature type="compositionally biased region" description="Basic residues" evidence="1">
    <location>
        <begin position="91"/>
        <end position="101"/>
    </location>
</feature>
<feature type="compositionally biased region" description="Basic and acidic residues" evidence="1">
    <location>
        <begin position="102"/>
        <end position="113"/>
    </location>
</feature>
<dbReference type="AlphaFoldDB" id="A0A6G1CLE3"/>
<evidence type="ECO:0000256" key="1">
    <source>
        <dbReference type="SAM" id="MobiDB-lite"/>
    </source>
</evidence>
<keyword evidence="3" id="KW-1185">Reference proteome</keyword>
<evidence type="ECO:0000313" key="3">
    <source>
        <dbReference type="Proteomes" id="UP000479710"/>
    </source>
</evidence>
<feature type="compositionally biased region" description="Acidic residues" evidence="1">
    <location>
        <begin position="114"/>
        <end position="123"/>
    </location>
</feature>
<gene>
    <name evidence="2" type="ORF">E2562_036719</name>
</gene>
<dbReference type="EMBL" id="SPHZ02000009">
    <property type="protein sequence ID" value="KAF0900901.1"/>
    <property type="molecule type" value="Genomic_DNA"/>
</dbReference>
<comment type="caution">
    <text evidence="2">The sequence shown here is derived from an EMBL/GenBank/DDBJ whole genome shotgun (WGS) entry which is preliminary data.</text>
</comment>
<dbReference type="Proteomes" id="UP000479710">
    <property type="component" value="Unassembled WGS sequence"/>
</dbReference>
<feature type="region of interest" description="Disordered" evidence="1">
    <location>
        <begin position="27"/>
        <end position="123"/>
    </location>
</feature>
<name>A0A6G1CLE3_9ORYZ</name>
<evidence type="ECO:0000313" key="2">
    <source>
        <dbReference type="EMBL" id="KAF0900901.1"/>
    </source>
</evidence>